<evidence type="ECO:0000313" key="2">
    <source>
        <dbReference type="Proteomes" id="UP000484842"/>
    </source>
</evidence>
<gene>
    <name evidence="1" type="ORF">F8S09_10860</name>
</gene>
<reference evidence="1 2" key="1">
    <citation type="submission" date="2019-10" db="EMBL/GenBank/DDBJ databases">
        <title>Deinococcus sp. isolated from soil.</title>
        <authorList>
            <person name="Li Y."/>
            <person name="Wang J."/>
        </authorList>
    </citation>
    <scope>NUCLEOTIDE SEQUENCE [LARGE SCALE GENOMIC DNA]</scope>
    <source>
        <strain evidence="1 2">SDU3-2</strain>
    </source>
</reference>
<dbReference type="AlphaFoldDB" id="A0A7X1NWX8"/>
<proteinExistence type="predicted"/>
<dbReference type="Proteomes" id="UP000484842">
    <property type="component" value="Unassembled WGS sequence"/>
</dbReference>
<evidence type="ECO:0000313" key="1">
    <source>
        <dbReference type="EMBL" id="MPY67188.1"/>
    </source>
</evidence>
<dbReference type="EMBL" id="WBSL01000004">
    <property type="protein sequence ID" value="MPY67188.1"/>
    <property type="molecule type" value="Genomic_DNA"/>
</dbReference>
<dbReference type="RefSeq" id="WP_152871494.1">
    <property type="nucleotide sequence ID" value="NZ_WBSL01000004.1"/>
</dbReference>
<name>A0A7X1NWX8_9DEIO</name>
<keyword evidence="2" id="KW-1185">Reference proteome</keyword>
<accession>A0A7X1NWX8</accession>
<sequence length="84" mass="9279">MTKPEGRGPGVRFYLVGRVPVRLEEREGGGVDVLAFNPLLGGFVRDARYYGAVQFEDMGRVREIDEANFGAAVQTLQKEYGQTA</sequence>
<protein>
    <submittedName>
        <fullName evidence="1">Uncharacterized protein</fullName>
    </submittedName>
</protein>
<organism evidence="1 2">
    <name type="scientific">Deinococcus terrestris</name>
    <dbReference type="NCBI Taxonomy" id="2651870"/>
    <lineage>
        <taxon>Bacteria</taxon>
        <taxon>Thermotogati</taxon>
        <taxon>Deinococcota</taxon>
        <taxon>Deinococci</taxon>
        <taxon>Deinococcales</taxon>
        <taxon>Deinococcaceae</taxon>
        <taxon>Deinococcus</taxon>
    </lineage>
</organism>
<comment type="caution">
    <text evidence="1">The sequence shown here is derived from an EMBL/GenBank/DDBJ whole genome shotgun (WGS) entry which is preliminary data.</text>
</comment>